<dbReference type="EMBL" id="LAVA02000097">
    <property type="protein sequence ID" value="OIJ63660.1"/>
    <property type="molecule type" value="Genomic_DNA"/>
</dbReference>
<accession>A0A1J4NPY6</accession>
<name>A0A1J4NPY6_9ACTN</name>
<reference evidence="6" key="1">
    <citation type="submission" date="2016-10" db="EMBL/GenBank/DDBJ databases">
        <title>Genome sequence of Streptomyces mangrovisoli MUSC 149.</title>
        <authorList>
            <person name="Lee L.-H."/>
            <person name="Ser H.-L."/>
        </authorList>
    </citation>
    <scope>NUCLEOTIDE SEQUENCE [LARGE SCALE GENOMIC DNA]</scope>
    <source>
        <strain evidence="6">MUSC 149</strain>
    </source>
</reference>
<dbReference type="STRING" id="1428628.WN71_033115"/>
<dbReference type="SUPFAM" id="SSF69318">
    <property type="entry name" value="Integrin alpha N-terminal domain"/>
    <property type="match status" value="1"/>
</dbReference>
<dbReference type="PANTHER" id="PTHR23221:SF7">
    <property type="entry name" value="PHOSPHATIDYLINOSITOL-GLYCAN-SPECIFIC PHOSPHOLIPASE D"/>
    <property type="match status" value="1"/>
</dbReference>
<evidence type="ECO:0000256" key="4">
    <source>
        <dbReference type="ARBA" id="ARBA00023180"/>
    </source>
</evidence>
<dbReference type="GO" id="GO:0016787">
    <property type="term" value="F:hydrolase activity"/>
    <property type="evidence" value="ECO:0007669"/>
    <property type="project" value="UniProtKB-KW"/>
</dbReference>
<feature type="compositionally biased region" description="Polar residues" evidence="5">
    <location>
        <begin position="80"/>
        <end position="96"/>
    </location>
</feature>
<organism evidence="6 7">
    <name type="scientific">Streptomyces mangrovisoli</name>
    <dbReference type="NCBI Taxonomy" id="1428628"/>
    <lineage>
        <taxon>Bacteria</taxon>
        <taxon>Bacillati</taxon>
        <taxon>Actinomycetota</taxon>
        <taxon>Actinomycetes</taxon>
        <taxon>Kitasatosporales</taxon>
        <taxon>Streptomycetaceae</taxon>
        <taxon>Streptomyces</taxon>
    </lineage>
</organism>
<gene>
    <name evidence="6" type="ORF">WN71_033115</name>
</gene>
<keyword evidence="3" id="KW-0378">Hydrolase</keyword>
<evidence type="ECO:0000256" key="3">
    <source>
        <dbReference type="ARBA" id="ARBA00022801"/>
    </source>
</evidence>
<evidence type="ECO:0000256" key="5">
    <source>
        <dbReference type="SAM" id="MobiDB-lite"/>
    </source>
</evidence>
<dbReference type="Pfam" id="PF01839">
    <property type="entry name" value="FG-GAP"/>
    <property type="match status" value="5"/>
</dbReference>
<comment type="caution">
    <text evidence="6">The sequence shown here is derived from an EMBL/GenBank/DDBJ whole genome shotgun (WGS) entry which is preliminary data.</text>
</comment>
<dbReference type="Gene3D" id="2.130.10.130">
    <property type="entry name" value="Integrin alpha, N-terminal"/>
    <property type="match status" value="4"/>
</dbReference>
<keyword evidence="4" id="KW-0325">Glycoprotein</keyword>
<dbReference type="SMART" id="SM00191">
    <property type="entry name" value="Int_alpha"/>
    <property type="match status" value="5"/>
</dbReference>
<dbReference type="PROSITE" id="PS51470">
    <property type="entry name" value="FG_GAP"/>
    <property type="match status" value="3"/>
</dbReference>
<sequence length="482" mass="47842">MMGNRSGRAVGWRSAVVVIGVVMSASVLSVAPAGAVHGAVPGDFNGDGYRDVVLPAPGANVSGKEGAGAVVVLYGSKGGVSSASKRQTLTQNSSGVPGTAETGDGFGWATATADLNHDGYADLLVGSPYEDTSGGTDAGSVTVLWGSKSGLTTATLLSKPAGLDGSVEKDRYGSDIAALSNGAGVKTRVAIASVQGTVLVSGPFSHTGTHGVVAYENRTASVISVDLGDFNRDGVPDPVIDTDRLSDLSGGEIYLNTGTTYLLTHANGLDSATGDVNGDGYTDLVVGDPDDPYTPGVDGAVGGRILVWYGSKSGIASGAEPVELTQNTAGVPGSSASNDGFGGSLTVGDLNGDGAADIVVGTPLETSNSRAGVVTVIPGRRTGALGTGSYSFTQNTAGVPGTSEIDDMFGTTVAIGDVNGDGRPELLVSAASENDFTGAVWVFPGTTSGPTASGSRMFTASSVGLTQLSGTVLGGYGLLMLI</sequence>
<keyword evidence="2" id="KW-0677">Repeat</keyword>
<evidence type="ECO:0000313" key="7">
    <source>
        <dbReference type="Proteomes" id="UP000034196"/>
    </source>
</evidence>
<proteinExistence type="predicted"/>
<dbReference type="PANTHER" id="PTHR23221">
    <property type="entry name" value="GLYCOSYLPHOSPHATIDYLINOSITOL PHOSPHOLIPASE D"/>
    <property type="match status" value="1"/>
</dbReference>
<keyword evidence="1" id="KW-0732">Signal</keyword>
<dbReference type="InterPro" id="IPR013517">
    <property type="entry name" value="FG-GAP"/>
</dbReference>
<dbReference type="OrthoDB" id="344301at2"/>
<protein>
    <recommendedName>
        <fullName evidence="8">Integrin-like protein</fullName>
    </recommendedName>
</protein>
<evidence type="ECO:0000256" key="2">
    <source>
        <dbReference type="ARBA" id="ARBA00022737"/>
    </source>
</evidence>
<evidence type="ECO:0000313" key="6">
    <source>
        <dbReference type="EMBL" id="OIJ63660.1"/>
    </source>
</evidence>
<dbReference type="Proteomes" id="UP000034196">
    <property type="component" value="Unassembled WGS sequence"/>
</dbReference>
<dbReference type="InterPro" id="IPR013519">
    <property type="entry name" value="Int_alpha_beta-p"/>
</dbReference>
<dbReference type="InterPro" id="IPR028994">
    <property type="entry name" value="Integrin_alpha_N"/>
</dbReference>
<dbReference type="AlphaFoldDB" id="A0A1J4NPY6"/>
<evidence type="ECO:0000256" key="1">
    <source>
        <dbReference type="ARBA" id="ARBA00022729"/>
    </source>
</evidence>
<evidence type="ECO:0008006" key="8">
    <source>
        <dbReference type="Google" id="ProtNLM"/>
    </source>
</evidence>
<keyword evidence="7" id="KW-1185">Reference proteome</keyword>
<feature type="region of interest" description="Disordered" evidence="5">
    <location>
        <begin position="80"/>
        <end position="101"/>
    </location>
</feature>